<evidence type="ECO:0000259" key="12">
    <source>
        <dbReference type="PROSITE" id="PS50089"/>
    </source>
</evidence>
<proteinExistence type="predicted"/>
<evidence type="ECO:0000256" key="11">
    <source>
        <dbReference type="SAM" id="MobiDB-lite"/>
    </source>
</evidence>
<feature type="compositionally biased region" description="Polar residues" evidence="11">
    <location>
        <begin position="548"/>
        <end position="563"/>
    </location>
</feature>
<dbReference type="PANTHER" id="PTHR11685">
    <property type="entry name" value="RBR FAMILY RING FINGER AND IBR DOMAIN-CONTAINING"/>
    <property type="match status" value="1"/>
</dbReference>
<evidence type="ECO:0000256" key="4">
    <source>
        <dbReference type="ARBA" id="ARBA00022723"/>
    </source>
</evidence>
<feature type="compositionally biased region" description="Polar residues" evidence="11">
    <location>
        <begin position="621"/>
        <end position="630"/>
    </location>
</feature>
<dbReference type="SMART" id="SM00360">
    <property type="entry name" value="RRM"/>
    <property type="match status" value="2"/>
</dbReference>
<feature type="compositionally biased region" description="Pro residues" evidence="11">
    <location>
        <begin position="45"/>
        <end position="54"/>
    </location>
</feature>
<comment type="catalytic activity">
    <reaction evidence="1">
        <text>[E2 ubiquitin-conjugating enzyme]-S-ubiquitinyl-L-cysteine + [acceptor protein]-L-lysine = [E2 ubiquitin-conjugating enzyme]-L-cysteine + [acceptor protein]-N(6)-ubiquitinyl-L-lysine.</text>
        <dbReference type="EC" id="2.3.2.31"/>
    </reaction>
</comment>
<evidence type="ECO:0000256" key="1">
    <source>
        <dbReference type="ARBA" id="ARBA00001798"/>
    </source>
</evidence>
<keyword evidence="17" id="KW-1185">Reference proteome</keyword>
<feature type="domain" description="C3H1-type" evidence="14">
    <location>
        <begin position="206"/>
        <end position="232"/>
    </location>
</feature>
<feature type="compositionally biased region" description="Low complexity" evidence="11">
    <location>
        <begin position="342"/>
        <end position="352"/>
    </location>
</feature>
<dbReference type="InterPro" id="IPR002867">
    <property type="entry name" value="IBR_dom"/>
</dbReference>
<dbReference type="InterPro" id="IPR013087">
    <property type="entry name" value="Znf_C2H2_type"/>
</dbReference>
<feature type="domain" description="C3H1-type" evidence="14">
    <location>
        <begin position="709"/>
        <end position="735"/>
    </location>
</feature>
<dbReference type="InterPro" id="IPR013083">
    <property type="entry name" value="Znf_RING/FYVE/PHD"/>
</dbReference>
<feature type="domain" description="C3H1-type" evidence="14">
    <location>
        <begin position="761"/>
        <end position="782"/>
    </location>
</feature>
<dbReference type="InterPro" id="IPR044066">
    <property type="entry name" value="TRIAD_supradom"/>
</dbReference>
<dbReference type="SUPFAM" id="SSF57850">
    <property type="entry name" value="RING/U-box"/>
    <property type="match status" value="2"/>
</dbReference>
<dbReference type="Pfam" id="PF01485">
    <property type="entry name" value="IBR"/>
    <property type="match status" value="1"/>
</dbReference>
<dbReference type="CDD" id="cd00590">
    <property type="entry name" value="RRM_SF"/>
    <property type="match status" value="2"/>
</dbReference>
<feature type="zinc finger region" description="C3H1-type" evidence="10">
    <location>
        <begin position="709"/>
        <end position="735"/>
    </location>
</feature>
<evidence type="ECO:0000259" key="14">
    <source>
        <dbReference type="PROSITE" id="PS50103"/>
    </source>
</evidence>
<dbReference type="Pfam" id="PF00097">
    <property type="entry name" value="zf-C3HC4"/>
    <property type="match status" value="1"/>
</dbReference>
<dbReference type="Gene3D" id="3.30.40.10">
    <property type="entry name" value="Zinc/RING finger domain, C3HC4 (zinc finger)"/>
    <property type="match status" value="1"/>
</dbReference>
<feature type="compositionally biased region" description="Polar residues" evidence="11">
    <location>
        <begin position="415"/>
        <end position="430"/>
    </location>
</feature>
<keyword evidence="5" id="KW-0677">Repeat</keyword>
<dbReference type="Pfam" id="PF22191">
    <property type="entry name" value="IBR_1"/>
    <property type="match status" value="1"/>
</dbReference>
<dbReference type="OrthoDB" id="10009520at2759"/>
<evidence type="ECO:0000256" key="8">
    <source>
        <dbReference type="ARBA" id="ARBA00022833"/>
    </source>
</evidence>
<dbReference type="InterPro" id="IPR000571">
    <property type="entry name" value="Znf_CCCH"/>
</dbReference>
<feature type="region of interest" description="Disordered" evidence="11">
    <location>
        <begin position="1"/>
        <end position="27"/>
    </location>
</feature>
<keyword evidence="8 10" id="KW-0862">Zinc</keyword>
<feature type="zinc finger region" description="C3H1-type" evidence="10">
    <location>
        <begin position="255"/>
        <end position="281"/>
    </location>
</feature>
<keyword evidence="9" id="KW-0694">RNA-binding</keyword>
<dbReference type="InterPro" id="IPR001841">
    <property type="entry name" value="Znf_RING"/>
</dbReference>
<feature type="region of interest" description="Disordered" evidence="11">
    <location>
        <begin position="43"/>
        <end position="92"/>
    </location>
</feature>
<keyword evidence="3" id="KW-0808">Transferase</keyword>
<dbReference type="PROSITE" id="PS50102">
    <property type="entry name" value="RRM"/>
    <property type="match status" value="1"/>
</dbReference>
<dbReference type="Proteomes" id="UP000054217">
    <property type="component" value="Unassembled WGS sequence"/>
</dbReference>
<dbReference type="EC" id="2.3.2.31" evidence="2"/>
<feature type="domain" description="C3H1-type" evidence="14">
    <location>
        <begin position="255"/>
        <end position="281"/>
    </location>
</feature>
<evidence type="ECO:0000256" key="6">
    <source>
        <dbReference type="ARBA" id="ARBA00022771"/>
    </source>
</evidence>
<dbReference type="InterPro" id="IPR031127">
    <property type="entry name" value="E3_UB_ligase_RBR"/>
</dbReference>
<dbReference type="STRING" id="870435.A0A0C3PAW6"/>
<keyword evidence="7" id="KW-0833">Ubl conjugation pathway</keyword>
<dbReference type="Gene3D" id="4.10.1000.10">
    <property type="entry name" value="Zinc finger, CCCH-type"/>
    <property type="match status" value="1"/>
</dbReference>
<gene>
    <name evidence="16" type="ORF">M404DRAFT_532707</name>
</gene>
<feature type="domain" description="RING-type" evidence="12">
    <location>
        <begin position="1290"/>
        <end position="1331"/>
    </location>
</feature>
<reference evidence="16 17" key="1">
    <citation type="submission" date="2014-04" db="EMBL/GenBank/DDBJ databases">
        <authorList>
            <consortium name="DOE Joint Genome Institute"/>
            <person name="Kuo A."/>
            <person name="Kohler A."/>
            <person name="Costa M.D."/>
            <person name="Nagy L.G."/>
            <person name="Floudas D."/>
            <person name="Copeland A."/>
            <person name="Barry K.W."/>
            <person name="Cichocki N."/>
            <person name="Veneault-Fourrey C."/>
            <person name="LaButti K."/>
            <person name="Lindquist E.A."/>
            <person name="Lipzen A."/>
            <person name="Lundell T."/>
            <person name="Morin E."/>
            <person name="Murat C."/>
            <person name="Sun H."/>
            <person name="Tunlid A."/>
            <person name="Henrissat B."/>
            <person name="Grigoriev I.V."/>
            <person name="Hibbett D.S."/>
            <person name="Martin F."/>
            <person name="Nordberg H.P."/>
            <person name="Cantor M.N."/>
            <person name="Hua S.X."/>
        </authorList>
    </citation>
    <scope>NUCLEOTIDE SEQUENCE [LARGE SCALE GENOMIC DNA]</scope>
    <source>
        <strain evidence="16 17">Marx 270</strain>
    </source>
</reference>
<evidence type="ECO:0000259" key="15">
    <source>
        <dbReference type="PROSITE" id="PS51873"/>
    </source>
</evidence>
<accession>A0A0C3PAW6</accession>
<evidence type="ECO:0000256" key="7">
    <source>
        <dbReference type="ARBA" id="ARBA00022786"/>
    </source>
</evidence>
<evidence type="ECO:0000256" key="10">
    <source>
        <dbReference type="PROSITE-ProRule" id="PRU00723"/>
    </source>
</evidence>
<feature type="domain" description="RRM" evidence="13">
    <location>
        <begin position="822"/>
        <end position="898"/>
    </location>
</feature>
<evidence type="ECO:0000256" key="2">
    <source>
        <dbReference type="ARBA" id="ARBA00012251"/>
    </source>
</evidence>
<feature type="compositionally biased region" description="Polar residues" evidence="11">
    <location>
        <begin position="519"/>
        <end position="528"/>
    </location>
</feature>
<feature type="compositionally biased region" description="Polar residues" evidence="11">
    <location>
        <begin position="664"/>
        <end position="682"/>
    </location>
</feature>
<feature type="region of interest" description="Disordered" evidence="11">
    <location>
        <begin position="106"/>
        <end position="128"/>
    </location>
</feature>
<dbReference type="CDD" id="cd20335">
    <property type="entry name" value="BRcat_RBR"/>
    <property type="match status" value="1"/>
</dbReference>
<name>A0A0C3PAW6_PISTI</name>
<feature type="compositionally biased region" description="Polar residues" evidence="11">
    <location>
        <begin position="364"/>
        <end position="377"/>
    </location>
</feature>
<dbReference type="PROSITE" id="PS51873">
    <property type="entry name" value="TRIAD"/>
    <property type="match status" value="1"/>
</dbReference>
<keyword evidence="4 10" id="KW-0479">Metal-binding</keyword>
<reference evidence="17" key="2">
    <citation type="submission" date="2015-01" db="EMBL/GenBank/DDBJ databases">
        <title>Evolutionary Origins and Diversification of the Mycorrhizal Mutualists.</title>
        <authorList>
            <consortium name="DOE Joint Genome Institute"/>
            <consortium name="Mycorrhizal Genomics Consortium"/>
            <person name="Kohler A."/>
            <person name="Kuo A."/>
            <person name="Nagy L.G."/>
            <person name="Floudas D."/>
            <person name="Copeland A."/>
            <person name="Barry K.W."/>
            <person name="Cichocki N."/>
            <person name="Veneault-Fourrey C."/>
            <person name="LaButti K."/>
            <person name="Lindquist E.A."/>
            <person name="Lipzen A."/>
            <person name="Lundell T."/>
            <person name="Morin E."/>
            <person name="Murat C."/>
            <person name="Riley R."/>
            <person name="Ohm R."/>
            <person name="Sun H."/>
            <person name="Tunlid A."/>
            <person name="Henrissat B."/>
            <person name="Grigoriev I.V."/>
            <person name="Hibbett D.S."/>
            <person name="Martin F."/>
        </authorList>
    </citation>
    <scope>NUCLEOTIDE SEQUENCE [LARGE SCALE GENOMIC DNA]</scope>
    <source>
        <strain evidence="17">Marx 270</strain>
    </source>
</reference>
<dbReference type="GO" id="GO:0008270">
    <property type="term" value="F:zinc ion binding"/>
    <property type="evidence" value="ECO:0007669"/>
    <property type="project" value="UniProtKB-KW"/>
</dbReference>
<sequence>MPAQFSHPPNKFPVQLGPQGGSNDIATLNQPLSTAKMMTVLPNVPLTPPGLPPKPARKPAVASTISTTAHQTVSPPPIQQSQSSSSSTSAVSFPSEDVAIKLPVAPRVTPPSPARARGRPRGKHVPTRGVRKIQSVPHVQPQDSIPLDYSVFEQHNSLVRSHMSSPEPTSICVKVPPPAPCQSPRVETPHSAHLPPQPEQQLPPRGRRGETCDHWLMGRCTKSPCRYLHELQPGACLVWLRMGRCNKYICPFQHAQPTFPCEAWLKGSCNNSPCPFLHERKPETSVDVSEDACKEPSSCSSEKKTSLSIDWLMTHCTISNTPSKPTEVARESLTTPAEPRESSVVPRPSPQQAKGTLDGHRESPANSNSRPNGASSHVNRDCRITPVEPVKSGSALPRPSLQQAKGTPDGHGGSPANSHSRPNGVSSSVVQECRTIPAEPSKSSATSRPSPQQAKSTPDRHAESPANGHSRPNGASSHVAEECRTSPAEPRNRHSCANGAASHVTQGCRISPIEPVKSSALSRPSIQQAKGALDGHSGSPANGHSRPNGVSSHVAQECRTTTSEPRKGSAISRPSPQHTKGMLDSHSESPANGHSRPNGVPPHVGQECRATPAEPRKSSVIPRQSLQQAKGTPDGHGESPANGYPRPSGAPSSHPPPVHARISAQPSTFDNPKLNGCSNGTVPPTLDSRSVPPRTSDVNIRPPRIPVQERLPETCLDWPQGTCRRSPCPYLHSRQPETCAKWRQDICQRFFCPFVHDLDVTCRDWLRGQCNWRVCRYAHAKALDKPAPSLEPLFGTVIADHIKVRLDRGFEVQEVVTGFESRWVHLGNVAPGISSNVIRGLLSQYGHVDSLIVPESTTKKSFVVKAQFSSPAEAMKAATALHGQEFHDQHLTARLSINNFKKGNMVVTDTDVCVTWQSPHRMGYGGYATLKGARAVMDSVSNTRMGDSLVTADLYDGLPAVGAYNVVFRHLPSETTEQDIRNLGGDVESIMLERPNYTSIERAMQTLRSILENYGTVISFDDLPPPYRDGAVKAWVRFSSHAEARHAQDSLDGQNFAFLGRTPISVRHVLSMSYTLPCTIYRKLQDDLTWLRRSWSQRYGPGITLSEKGDINGMADGPVFIRVSCEDSLLLSHLKYEFEQLLRGDTVMFNKKPIWDDFLTGPTGLSFIHQLQREYPGVEVQVRGSSRIVTVMGTITRRHLVKQEIVRKIVEVQSQLLWDIPLPGRTLGLFLSEDLTRLQETFGAENCYLHYGKRALIVRGNEQTFRIACKAVQDAQSRQGVEPSQSGAICPVCFNDPVLPTFLPCGHQWCRGCLVGYLSSAVDNKTFPLTCLGNEACCSERIPLSLARELLTAAEFDAVVDAAFWTHVHSRPDEFHHCPVPDCIQIYRSAPRNTVLQCPSCLTHICPACHIEYHDGMTCEERDAADDKLFWQWRSDNDVKDCPVCRVPIERSEGCNHMTCIRCQSHICWECLAVFPRGEGIYDHMRNKHGGIGL</sequence>
<dbReference type="InterPro" id="IPR000504">
    <property type="entry name" value="RRM_dom"/>
</dbReference>
<dbReference type="GO" id="GO:0003723">
    <property type="term" value="F:RNA binding"/>
    <property type="evidence" value="ECO:0007669"/>
    <property type="project" value="UniProtKB-UniRule"/>
</dbReference>
<dbReference type="InterPro" id="IPR012677">
    <property type="entry name" value="Nucleotide-bd_a/b_plait_sf"/>
</dbReference>
<dbReference type="EMBL" id="KN831968">
    <property type="protein sequence ID" value="KIO05071.1"/>
    <property type="molecule type" value="Genomic_DNA"/>
</dbReference>
<evidence type="ECO:0000256" key="5">
    <source>
        <dbReference type="ARBA" id="ARBA00022737"/>
    </source>
</evidence>
<evidence type="ECO:0000313" key="17">
    <source>
        <dbReference type="Proteomes" id="UP000054217"/>
    </source>
</evidence>
<dbReference type="SMART" id="SM00356">
    <property type="entry name" value="ZnF_C3H1"/>
    <property type="match status" value="4"/>
</dbReference>
<dbReference type="Gene3D" id="1.20.120.1750">
    <property type="match status" value="1"/>
</dbReference>
<organism evidence="16 17">
    <name type="scientific">Pisolithus tinctorius Marx 270</name>
    <dbReference type="NCBI Taxonomy" id="870435"/>
    <lineage>
        <taxon>Eukaryota</taxon>
        <taxon>Fungi</taxon>
        <taxon>Dikarya</taxon>
        <taxon>Basidiomycota</taxon>
        <taxon>Agaricomycotina</taxon>
        <taxon>Agaricomycetes</taxon>
        <taxon>Agaricomycetidae</taxon>
        <taxon>Boletales</taxon>
        <taxon>Sclerodermatineae</taxon>
        <taxon>Pisolithaceae</taxon>
        <taxon>Pisolithus</taxon>
    </lineage>
</organism>
<dbReference type="HOGENOM" id="CLU_248988_0_0_1"/>
<feature type="region of interest" description="Disordered" evidence="11">
    <location>
        <begin position="515"/>
        <end position="701"/>
    </location>
</feature>
<feature type="zinc finger region" description="C3H1-type" evidence="10">
    <location>
        <begin position="206"/>
        <end position="232"/>
    </location>
</feature>
<protein>
    <recommendedName>
        <fullName evidence="2">RBR-type E3 ubiquitin transferase</fullName>
        <ecNumber evidence="2">2.3.2.31</ecNumber>
    </recommendedName>
</protein>
<dbReference type="CDD" id="cd22585">
    <property type="entry name" value="Rcat_RBR_DEAH12-like"/>
    <property type="match status" value="1"/>
</dbReference>
<dbReference type="GO" id="GO:0061630">
    <property type="term" value="F:ubiquitin protein ligase activity"/>
    <property type="evidence" value="ECO:0007669"/>
    <property type="project" value="UniProtKB-EC"/>
</dbReference>
<feature type="compositionally biased region" description="Basic residues" evidence="11">
    <location>
        <begin position="116"/>
        <end position="128"/>
    </location>
</feature>
<feature type="compositionally biased region" description="Low complexity" evidence="11">
    <location>
        <begin position="79"/>
        <end position="92"/>
    </location>
</feature>
<evidence type="ECO:0000256" key="3">
    <source>
        <dbReference type="ARBA" id="ARBA00022679"/>
    </source>
</evidence>
<feature type="compositionally biased region" description="Polar residues" evidence="11">
    <location>
        <begin position="441"/>
        <end position="456"/>
    </location>
</feature>
<dbReference type="PROSITE" id="PS50103">
    <property type="entry name" value="ZF_C3H1"/>
    <property type="match status" value="4"/>
</dbReference>
<dbReference type="GO" id="GO:0016567">
    <property type="term" value="P:protein ubiquitination"/>
    <property type="evidence" value="ECO:0007669"/>
    <property type="project" value="InterPro"/>
</dbReference>
<dbReference type="PROSITE" id="PS50089">
    <property type="entry name" value="ZF_RING_2"/>
    <property type="match status" value="1"/>
</dbReference>
<evidence type="ECO:0000259" key="13">
    <source>
        <dbReference type="PROSITE" id="PS50102"/>
    </source>
</evidence>
<dbReference type="Pfam" id="PF00076">
    <property type="entry name" value="RRM_1"/>
    <property type="match status" value="1"/>
</dbReference>
<keyword evidence="6 10" id="KW-0863">Zinc-finger</keyword>
<dbReference type="Gene3D" id="3.30.70.330">
    <property type="match status" value="1"/>
</dbReference>
<feature type="region of interest" description="Disordered" evidence="11">
    <location>
        <begin position="320"/>
        <end position="498"/>
    </location>
</feature>
<feature type="domain" description="RING-type" evidence="15">
    <location>
        <begin position="1286"/>
        <end position="1494"/>
    </location>
</feature>
<dbReference type="InParanoid" id="A0A0C3PAW6"/>
<dbReference type="InterPro" id="IPR035979">
    <property type="entry name" value="RBD_domain_sf"/>
</dbReference>
<dbReference type="SUPFAM" id="SSF54928">
    <property type="entry name" value="RNA-binding domain, RBD"/>
    <property type="match status" value="2"/>
</dbReference>
<evidence type="ECO:0000256" key="9">
    <source>
        <dbReference type="PROSITE-ProRule" id="PRU00176"/>
    </source>
</evidence>
<evidence type="ECO:0000313" key="16">
    <source>
        <dbReference type="EMBL" id="KIO05071.1"/>
    </source>
</evidence>
<dbReference type="InterPro" id="IPR018957">
    <property type="entry name" value="Znf_C3HC4_RING-type"/>
</dbReference>
<feature type="zinc finger region" description="C3H1-type" evidence="10">
    <location>
        <begin position="761"/>
        <end position="782"/>
    </location>
</feature>
<dbReference type="Gene3D" id="3.30.1370.210">
    <property type="match status" value="1"/>
</dbReference>
<dbReference type="PROSITE" id="PS00028">
    <property type="entry name" value="ZINC_FINGER_C2H2_1"/>
    <property type="match status" value="1"/>
</dbReference>
<feature type="region of interest" description="Disordered" evidence="11">
    <location>
        <begin position="180"/>
        <end position="208"/>
    </location>
</feature>